<feature type="repeat" description="ANK" evidence="3">
    <location>
        <begin position="76"/>
        <end position="113"/>
    </location>
</feature>
<dbReference type="Proteomes" id="UP000800040">
    <property type="component" value="Unassembled WGS sequence"/>
</dbReference>
<feature type="repeat" description="ANK" evidence="3">
    <location>
        <begin position="8"/>
        <end position="40"/>
    </location>
</feature>
<feature type="non-terminal residue" evidence="4">
    <location>
        <position position="1"/>
    </location>
</feature>
<accession>A0A6A5K1N7</accession>
<dbReference type="PRINTS" id="PR01415">
    <property type="entry name" value="ANKYRIN"/>
</dbReference>
<dbReference type="AlphaFoldDB" id="A0A6A5K1N7"/>
<organism evidence="4 5">
    <name type="scientific">Decorospora gaudefroyi</name>
    <dbReference type="NCBI Taxonomy" id="184978"/>
    <lineage>
        <taxon>Eukaryota</taxon>
        <taxon>Fungi</taxon>
        <taxon>Dikarya</taxon>
        <taxon>Ascomycota</taxon>
        <taxon>Pezizomycotina</taxon>
        <taxon>Dothideomycetes</taxon>
        <taxon>Pleosporomycetidae</taxon>
        <taxon>Pleosporales</taxon>
        <taxon>Pleosporineae</taxon>
        <taxon>Pleosporaceae</taxon>
        <taxon>Decorospora</taxon>
    </lineage>
</organism>
<proteinExistence type="predicted"/>
<dbReference type="OrthoDB" id="3694314at2759"/>
<keyword evidence="2 3" id="KW-0040">ANK repeat</keyword>
<evidence type="ECO:0000256" key="2">
    <source>
        <dbReference type="ARBA" id="ARBA00023043"/>
    </source>
</evidence>
<evidence type="ECO:0000256" key="3">
    <source>
        <dbReference type="PROSITE-ProRule" id="PRU00023"/>
    </source>
</evidence>
<dbReference type="PANTHER" id="PTHR24171:SF9">
    <property type="entry name" value="ANKYRIN REPEAT DOMAIN-CONTAINING PROTEIN 39"/>
    <property type="match status" value="1"/>
</dbReference>
<sequence>LEKRDGLRDWTPLIWAVMEEQPAILELLIRSGADVTAKDSHLDRTALLWAASTGNKVAVELLLWSDNALVNAIDKDGKTSLDLAYFEGHMETAQILIANMLIEKGADLEAKDGEGNTALLWAVWLNDERMVEILVGKKADVAAEDGEGITVRDWAARMENENIIQLLPCD</sequence>
<dbReference type="Pfam" id="PF12796">
    <property type="entry name" value="Ank_2"/>
    <property type="match status" value="1"/>
</dbReference>
<dbReference type="PROSITE" id="PS50297">
    <property type="entry name" value="ANK_REP_REGION"/>
    <property type="match status" value="2"/>
</dbReference>
<dbReference type="InterPro" id="IPR036770">
    <property type="entry name" value="Ankyrin_rpt-contain_sf"/>
</dbReference>
<evidence type="ECO:0000313" key="4">
    <source>
        <dbReference type="EMBL" id="KAF1830909.1"/>
    </source>
</evidence>
<dbReference type="EMBL" id="ML975380">
    <property type="protein sequence ID" value="KAF1830909.1"/>
    <property type="molecule type" value="Genomic_DNA"/>
</dbReference>
<dbReference type="InterPro" id="IPR002110">
    <property type="entry name" value="Ankyrin_rpt"/>
</dbReference>
<dbReference type="Gene3D" id="1.25.40.20">
    <property type="entry name" value="Ankyrin repeat-containing domain"/>
    <property type="match status" value="2"/>
</dbReference>
<dbReference type="PANTHER" id="PTHR24171">
    <property type="entry name" value="ANKYRIN REPEAT DOMAIN-CONTAINING PROTEIN 39-RELATED"/>
    <property type="match status" value="1"/>
</dbReference>
<feature type="repeat" description="ANK" evidence="3">
    <location>
        <begin position="114"/>
        <end position="146"/>
    </location>
</feature>
<dbReference type="Pfam" id="PF00023">
    <property type="entry name" value="Ank"/>
    <property type="match status" value="1"/>
</dbReference>
<protein>
    <submittedName>
        <fullName evidence="4">Ankyrin</fullName>
    </submittedName>
</protein>
<keyword evidence="1" id="KW-0677">Repeat</keyword>
<gene>
    <name evidence="4" type="ORF">BDW02DRAFT_506490</name>
</gene>
<dbReference type="SUPFAM" id="SSF48403">
    <property type="entry name" value="Ankyrin repeat"/>
    <property type="match status" value="1"/>
</dbReference>
<evidence type="ECO:0000313" key="5">
    <source>
        <dbReference type="Proteomes" id="UP000800040"/>
    </source>
</evidence>
<reference evidence="4" key="1">
    <citation type="submission" date="2020-01" db="EMBL/GenBank/DDBJ databases">
        <authorList>
            <consortium name="DOE Joint Genome Institute"/>
            <person name="Haridas S."/>
            <person name="Albert R."/>
            <person name="Binder M."/>
            <person name="Bloem J."/>
            <person name="Labutti K."/>
            <person name="Salamov A."/>
            <person name="Andreopoulos B."/>
            <person name="Baker S.E."/>
            <person name="Barry K."/>
            <person name="Bills G."/>
            <person name="Bluhm B.H."/>
            <person name="Cannon C."/>
            <person name="Castanera R."/>
            <person name="Culley D.E."/>
            <person name="Daum C."/>
            <person name="Ezra D."/>
            <person name="Gonzalez J.B."/>
            <person name="Henrissat B."/>
            <person name="Kuo A."/>
            <person name="Liang C."/>
            <person name="Lipzen A."/>
            <person name="Lutzoni F."/>
            <person name="Magnuson J."/>
            <person name="Mondo S."/>
            <person name="Nolan M."/>
            <person name="Ohm R."/>
            <person name="Pangilinan J."/>
            <person name="Park H.-J."/>
            <person name="Ramirez L."/>
            <person name="Alfaro M."/>
            <person name="Sun H."/>
            <person name="Tritt A."/>
            <person name="Yoshinaga Y."/>
            <person name="Zwiers L.-H."/>
            <person name="Turgeon B.G."/>
            <person name="Goodwin S.B."/>
            <person name="Spatafora J.W."/>
            <person name="Crous P.W."/>
            <person name="Grigoriev I.V."/>
        </authorList>
    </citation>
    <scope>NUCLEOTIDE SEQUENCE</scope>
    <source>
        <strain evidence="4">P77</strain>
    </source>
</reference>
<keyword evidence="5" id="KW-1185">Reference proteome</keyword>
<dbReference type="PROSITE" id="PS50088">
    <property type="entry name" value="ANK_REPEAT"/>
    <property type="match status" value="3"/>
</dbReference>
<name>A0A6A5K1N7_9PLEO</name>
<evidence type="ECO:0000256" key="1">
    <source>
        <dbReference type="ARBA" id="ARBA00022737"/>
    </source>
</evidence>
<dbReference type="SMART" id="SM00248">
    <property type="entry name" value="ANK"/>
    <property type="match status" value="4"/>
</dbReference>